<comment type="caution">
    <text evidence="1">The sequence shown here is derived from an EMBL/GenBank/DDBJ whole genome shotgun (WGS) entry which is preliminary data.</text>
</comment>
<dbReference type="InterPro" id="IPR005564">
    <property type="entry name" value="Major_capsid_GpE"/>
</dbReference>
<dbReference type="RefSeq" id="WP_140922943.1">
    <property type="nucleotide sequence ID" value="NZ_VHIZ01000015.1"/>
</dbReference>
<reference evidence="1 2" key="1">
    <citation type="submission" date="2019-06" db="EMBL/GenBank/DDBJ databases">
        <title>Taxogenomics and systematics of the genus Pantoea.</title>
        <authorList>
            <person name="Tambong J.T."/>
        </authorList>
    </citation>
    <scope>NUCLEOTIDE SEQUENCE [LARGE SCALE GENOMIC DNA]</scope>
    <source>
        <strain evidence="1 2">LMG 2558</strain>
    </source>
</reference>
<organism evidence="1 2">
    <name type="scientific">Pantoea anthophila</name>
    <dbReference type="NCBI Taxonomy" id="470931"/>
    <lineage>
        <taxon>Bacteria</taxon>
        <taxon>Pseudomonadati</taxon>
        <taxon>Pseudomonadota</taxon>
        <taxon>Gammaproteobacteria</taxon>
        <taxon>Enterobacterales</taxon>
        <taxon>Erwiniaceae</taxon>
        <taxon>Pantoea</taxon>
    </lineage>
</organism>
<sequence>MANFNYGDYGMINLIPAFEMLPSNNFLLQNLNIFDKQGSADITVAYDRIANANRVLLNTPKKRFSFEHDSIQRGDSKLYNIEIPYFHNENTASSADIQRGIRQTGTNQAETMDQIVFGYMRDQSIAHKHAVEEAYARCLFKGEVDSPYTPQGPIIKYTDMFDAPMMTDTVDLTTGGTLDVIQQFNEWLDRISEATQGLYSRIRRVVVFAGVTAFSQLQYHQSLRDAFKYVNPNDPRNIVTQRTEILGNVVTFTLPGLAIDVIKVADPSLTKYLEKTEMVMVPVFEQGTNGFVHVFGPASADTNLAVSGDVQEVYSYLYEKPRGEREIVSEAGILPINNCTGMTLKITTI</sequence>
<dbReference type="EMBL" id="VHIZ01000015">
    <property type="protein sequence ID" value="TPV32737.1"/>
    <property type="molecule type" value="Genomic_DNA"/>
</dbReference>
<evidence type="ECO:0008006" key="3">
    <source>
        <dbReference type="Google" id="ProtNLM"/>
    </source>
</evidence>
<proteinExistence type="predicted"/>
<accession>A0ABY2ZG95</accession>
<evidence type="ECO:0000313" key="1">
    <source>
        <dbReference type="EMBL" id="TPV32737.1"/>
    </source>
</evidence>
<protein>
    <recommendedName>
        <fullName evidence="3">Phage capsid protein</fullName>
    </recommendedName>
</protein>
<name>A0ABY2ZG95_9GAMM</name>
<keyword evidence="2" id="KW-1185">Reference proteome</keyword>
<dbReference type="Pfam" id="PF03864">
    <property type="entry name" value="Phage_cap_E"/>
    <property type="match status" value="1"/>
</dbReference>
<evidence type="ECO:0000313" key="2">
    <source>
        <dbReference type="Proteomes" id="UP000316142"/>
    </source>
</evidence>
<dbReference type="Proteomes" id="UP000316142">
    <property type="component" value="Unassembled WGS sequence"/>
</dbReference>
<gene>
    <name evidence="1" type="ORF">FJW00_01850</name>
</gene>